<evidence type="ECO:0000313" key="2">
    <source>
        <dbReference type="EMBL" id="SEW09840.1"/>
    </source>
</evidence>
<dbReference type="STRING" id="364200.SAMN04488515_1037"/>
<proteinExistence type="predicted"/>
<dbReference type="RefSeq" id="WP_089991072.1">
    <property type="nucleotide sequence ID" value="NZ_FOIZ01000001.1"/>
</dbReference>
<keyword evidence="3" id="KW-1185">Reference proteome</keyword>
<evidence type="ECO:0000256" key="1">
    <source>
        <dbReference type="SAM" id="SignalP"/>
    </source>
</evidence>
<dbReference type="EMBL" id="FOIZ01000001">
    <property type="protein sequence ID" value="SEW09840.1"/>
    <property type="molecule type" value="Genomic_DNA"/>
</dbReference>
<dbReference type="Pfam" id="PF10670">
    <property type="entry name" value="DUF4198"/>
    <property type="match status" value="1"/>
</dbReference>
<organism evidence="2 3">
    <name type="scientific">Cognatiyoonia koreensis</name>
    <dbReference type="NCBI Taxonomy" id="364200"/>
    <lineage>
        <taxon>Bacteria</taxon>
        <taxon>Pseudomonadati</taxon>
        <taxon>Pseudomonadota</taxon>
        <taxon>Alphaproteobacteria</taxon>
        <taxon>Rhodobacterales</taxon>
        <taxon>Paracoccaceae</taxon>
        <taxon>Cognatiyoonia</taxon>
    </lineage>
</organism>
<dbReference type="AlphaFoldDB" id="A0A1I0P6Z4"/>
<dbReference type="Proteomes" id="UP000199167">
    <property type="component" value="Unassembled WGS sequence"/>
</dbReference>
<feature type="chain" id="PRO_5011469313" evidence="1">
    <location>
        <begin position="18"/>
        <end position="265"/>
    </location>
</feature>
<reference evidence="2 3" key="1">
    <citation type="submission" date="2016-10" db="EMBL/GenBank/DDBJ databases">
        <authorList>
            <person name="de Groot N.N."/>
        </authorList>
    </citation>
    <scope>NUCLEOTIDE SEQUENCE [LARGE SCALE GENOMIC DNA]</scope>
    <source>
        <strain evidence="2 3">DSM 17925</strain>
    </source>
</reference>
<protein>
    <submittedName>
        <fullName evidence="2">Uncharacterized conserved protein, contains GH25 family domain</fullName>
    </submittedName>
</protein>
<accession>A0A1I0P6Z4</accession>
<keyword evidence="1" id="KW-0732">Signal</keyword>
<dbReference type="OrthoDB" id="581894at2"/>
<gene>
    <name evidence="2" type="ORF">SAMN04488515_1037</name>
</gene>
<evidence type="ECO:0000313" key="3">
    <source>
        <dbReference type="Proteomes" id="UP000199167"/>
    </source>
</evidence>
<feature type="signal peptide" evidence="1">
    <location>
        <begin position="1"/>
        <end position="17"/>
    </location>
</feature>
<name>A0A1I0P6Z4_9RHOB</name>
<sequence>MRTLSFVLALLGGPALAHEFWIEPGDYTIGVQTMIQGDLVNGQDFQGGRQPYLTQRFVRFQMFSDGRLAPVGGRNGDNPAVNVAPLGEGLHVLSYQSTPATLDYESWEKFQNFIDHKGFGDVRTRHDARGLPDSGFVEVYTRYSKSLVGVGSAGGSDVRTGLETEIVAMTNPYTDSLSSGMQFQLFYGNAPRANARFEVFEKAPNGAVNVTFYQTDGNGRVAVPVKSGHSYMADAVVLREPSAALAANTGAVWETLWANITWAVP</sequence>
<dbReference type="InterPro" id="IPR019613">
    <property type="entry name" value="DUF4198"/>
</dbReference>